<dbReference type="Pfam" id="PF01872">
    <property type="entry name" value="RibD_C"/>
    <property type="match status" value="1"/>
</dbReference>
<dbReference type="EMBL" id="PCGR01000002">
    <property type="protein sequence ID" value="PJK16655.1"/>
    <property type="molecule type" value="Genomic_DNA"/>
</dbReference>
<comment type="caution">
    <text evidence="2">The sequence shown here is derived from an EMBL/GenBank/DDBJ whole genome shotgun (WGS) entry which is preliminary data.</text>
</comment>
<dbReference type="RefSeq" id="WP_100353217.1">
    <property type="nucleotide sequence ID" value="NZ_PCGR01000002.1"/>
</dbReference>
<evidence type="ECO:0000313" key="2">
    <source>
        <dbReference type="EMBL" id="PJK16655.1"/>
    </source>
</evidence>
<evidence type="ECO:0000259" key="1">
    <source>
        <dbReference type="Pfam" id="PF01872"/>
    </source>
</evidence>
<dbReference type="InterPro" id="IPR050765">
    <property type="entry name" value="Riboflavin_Biosynth_HTPR"/>
</dbReference>
<reference evidence="2 3" key="1">
    <citation type="submission" date="2017-10" db="EMBL/GenBank/DDBJ databases">
        <title>Draft genome of Chryseomicrobium casticus sp. nov.</title>
        <authorList>
            <person name="Chakraborty R."/>
            <person name="Saha T."/>
        </authorList>
    </citation>
    <scope>NUCLEOTIDE SEQUENCE [LARGE SCALE GENOMIC DNA]</scope>
    <source>
        <strain evidence="2 3">ET03</strain>
    </source>
</reference>
<name>A0A2M9EZN0_9BACL</name>
<proteinExistence type="predicted"/>
<dbReference type="GO" id="GO:0008703">
    <property type="term" value="F:5-amino-6-(5-phosphoribosylamino)uracil reductase activity"/>
    <property type="evidence" value="ECO:0007669"/>
    <property type="project" value="InterPro"/>
</dbReference>
<evidence type="ECO:0000313" key="3">
    <source>
        <dbReference type="Proteomes" id="UP000228680"/>
    </source>
</evidence>
<dbReference type="InterPro" id="IPR024072">
    <property type="entry name" value="DHFR-like_dom_sf"/>
</dbReference>
<keyword evidence="3" id="KW-1185">Reference proteome</keyword>
<dbReference type="AlphaFoldDB" id="A0A2M9EZN0"/>
<gene>
    <name evidence="2" type="ORF">CQS04_05720</name>
</gene>
<organism evidence="2 3">
    <name type="scientific">Chryseomicrobium excrementi</name>
    <dbReference type="NCBI Taxonomy" id="2041346"/>
    <lineage>
        <taxon>Bacteria</taxon>
        <taxon>Bacillati</taxon>
        <taxon>Bacillota</taxon>
        <taxon>Bacilli</taxon>
        <taxon>Bacillales</taxon>
        <taxon>Caryophanaceae</taxon>
        <taxon>Chryseomicrobium</taxon>
    </lineage>
</organism>
<accession>A0A2M9EZN0</accession>
<dbReference type="PANTHER" id="PTHR38011">
    <property type="entry name" value="DIHYDROFOLATE REDUCTASE FAMILY PROTEIN (AFU_ORTHOLOGUE AFUA_8G06820)"/>
    <property type="match status" value="1"/>
</dbReference>
<protein>
    <recommendedName>
        <fullName evidence="1">Bacterial bifunctional deaminase-reductase C-terminal domain-containing protein</fullName>
    </recommendedName>
</protein>
<dbReference type="PANTHER" id="PTHR38011:SF11">
    <property type="entry name" value="2,5-DIAMINO-6-RIBOSYLAMINO-4(3H)-PYRIMIDINONE 5'-PHOSPHATE REDUCTASE"/>
    <property type="match status" value="1"/>
</dbReference>
<dbReference type="InterPro" id="IPR002734">
    <property type="entry name" value="RibDG_C"/>
</dbReference>
<dbReference type="SUPFAM" id="SSF53597">
    <property type="entry name" value="Dihydrofolate reductase-like"/>
    <property type="match status" value="1"/>
</dbReference>
<sequence>MRKFKLYIAQTLDGYIATKDESLDWLFAVEGEGDNGYSEFMEQIDTVVMGKKTYDWVMAYEKGNYPYGDLQSYIFSSAGFPTPDGVTAVSGSVTDWAKSEQQKEGRDIWVIGGGQLIRQFLEADLVDELVITTAPVLLGDGIPLFPQGEYRVDLELVGMKQYGQFAETSYRVKR</sequence>
<dbReference type="OrthoDB" id="195113at2"/>
<dbReference type="Gene3D" id="3.40.430.10">
    <property type="entry name" value="Dihydrofolate Reductase, subunit A"/>
    <property type="match status" value="1"/>
</dbReference>
<feature type="domain" description="Bacterial bifunctional deaminase-reductase C-terminal" evidence="1">
    <location>
        <begin position="101"/>
        <end position="164"/>
    </location>
</feature>
<dbReference type="GO" id="GO:0009231">
    <property type="term" value="P:riboflavin biosynthetic process"/>
    <property type="evidence" value="ECO:0007669"/>
    <property type="project" value="InterPro"/>
</dbReference>
<dbReference type="Proteomes" id="UP000228680">
    <property type="component" value="Unassembled WGS sequence"/>
</dbReference>